<gene>
    <name evidence="3" type="ORF">P153DRAFT_322299</name>
</gene>
<organism evidence="3 4">
    <name type="scientific">Dothidotthia symphoricarpi CBS 119687</name>
    <dbReference type="NCBI Taxonomy" id="1392245"/>
    <lineage>
        <taxon>Eukaryota</taxon>
        <taxon>Fungi</taxon>
        <taxon>Dikarya</taxon>
        <taxon>Ascomycota</taxon>
        <taxon>Pezizomycotina</taxon>
        <taxon>Dothideomycetes</taxon>
        <taxon>Pleosporomycetidae</taxon>
        <taxon>Pleosporales</taxon>
        <taxon>Dothidotthiaceae</taxon>
        <taxon>Dothidotthia</taxon>
    </lineage>
</organism>
<proteinExistence type="predicted"/>
<dbReference type="EMBL" id="ML977513">
    <property type="protein sequence ID" value="KAF2126438.1"/>
    <property type="molecule type" value="Genomic_DNA"/>
</dbReference>
<name>A0A6A6A6P4_9PLEO</name>
<dbReference type="InterPro" id="IPR018843">
    <property type="entry name" value="Utp8_b-prop"/>
</dbReference>
<evidence type="ECO:0000313" key="4">
    <source>
        <dbReference type="Proteomes" id="UP000799771"/>
    </source>
</evidence>
<dbReference type="Pfam" id="PF10395">
    <property type="entry name" value="Utp8_b_propeller"/>
    <property type="match status" value="1"/>
</dbReference>
<evidence type="ECO:0000259" key="2">
    <source>
        <dbReference type="Pfam" id="PF10395"/>
    </source>
</evidence>
<dbReference type="GeneID" id="54405604"/>
<dbReference type="RefSeq" id="XP_033520830.1">
    <property type="nucleotide sequence ID" value="XM_033665172.1"/>
</dbReference>
<dbReference type="OrthoDB" id="5330858at2759"/>
<protein>
    <recommendedName>
        <fullName evidence="2">Utp8 beta-propeller domain-containing protein</fullName>
    </recommendedName>
</protein>
<accession>A0A6A6A6P4</accession>
<evidence type="ECO:0000313" key="3">
    <source>
        <dbReference type="EMBL" id="KAF2126438.1"/>
    </source>
</evidence>
<feature type="domain" description="Utp8 beta-propeller" evidence="2">
    <location>
        <begin position="7"/>
        <end position="277"/>
    </location>
</feature>
<dbReference type="Proteomes" id="UP000799771">
    <property type="component" value="Unassembled WGS sequence"/>
</dbReference>
<dbReference type="AlphaFoldDB" id="A0A6A6A6P4"/>
<reference evidence="3" key="1">
    <citation type="journal article" date="2020" name="Stud. Mycol.">
        <title>101 Dothideomycetes genomes: a test case for predicting lifestyles and emergence of pathogens.</title>
        <authorList>
            <person name="Haridas S."/>
            <person name="Albert R."/>
            <person name="Binder M."/>
            <person name="Bloem J."/>
            <person name="Labutti K."/>
            <person name="Salamov A."/>
            <person name="Andreopoulos B."/>
            <person name="Baker S."/>
            <person name="Barry K."/>
            <person name="Bills G."/>
            <person name="Bluhm B."/>
            <person name="Cannon C."/>
            <person name="Castanera R."/>
            <person name="Culley D."/>
            <person name="Daum C."/>
            <person name="Ezra D."/>
            <person name="Gonzalez J."/>
            <person name="Henrissat B."/>
            <person name="Kuo A."/>
            <person name="Liang C."/>
            <person name="Lipzen A."/>
            <person name="Lutzoni F."/>
            <person name="Magnuson J."/>
            <person name="Mondo S."/>
            <person name="Nolan M."/>
            <person name="Ohm R."/>
            <person name="Pangilinan J."/>
            <person name="Park H.-J."/>
            <person name="Ramirez L."/>
            <person name="Alfaro M."/>
            <person name="Sun H."/>
            <person name="Tritt A."/>
            <person name="Yoshinaga Y."/>
            <person name="Zwiers L.-H."/>
            <person name="Turgeon B."/>
            <person name="Goodwin S."/>
            <person name="Spatafora J."/>
            <person name="Crous P."/>
            <person name="Grigoriev I."/>
        </authorList>
    </citation>
    <scope>NUCLEOTIDE SEQUENCE</scope>
    <source>
        <strain evidence="3">CBS 119687</strain>
    </source>
</reference>
<feature type="region of interest" description="Disordered" evidence="1">
    <location>
        <begin position="376"/>
        <end position="401"/>
    </location>
</feature>
<evidence type="ECO:0000256" key="1">
    <source>
        <dbReference type="SAM" id="MobiDB-lite"/>
    </source>
</evidence>
<keyword evidence="4" id="KW-1185">Reference proteome</keyword>
<sequence>MSFDKEIGAPFTLASLPKPVSSTNGRTHAAGVCSISGIKKRKRTEIVVGLDGECVSIYSLQNPQLVTSHALPPSACLTTAPYSIYRKGSSKTSSQRFTYVSVTESTSSDKSQLVCFHEKISGDNAHTAKTSYAPSNSAHVVALDSLPVLAGGSMKDATHDVLATFDNGDVVCLSADLEVVRWVANLKTVGPSKASGFAIEHVAVATAKAVTRGLLKSREDIAAVVNPSAEETSDLLELTQIICIVGRQPDSSRILRLLQVQPRSQDLSTAPLTPLKHLLSWDLPTTSSTPTSTTSVPYYALHASNGSLHVLTEGALLAYDFSGTVPKLQSELKLPASSIDSFLRISQDLLFTTSGHTCRVFDTKFNSLQALLSLDPAPNASDTTNPTKKRKHTQPGSGEQVSGAPKLVAYYADIGLVVAVREDEIFGMQFGETVTRKRVKTEGTLLVDALGKGIATKDLQKWQDRKAKLDRYVKHGKIAKFEATLAADLGIELEAADLQAKRENEVNGGPLTNGVGPKIPDVDTMALDQPDEEPSDDQLRKWILPKAIPDIHRQQHRQHALYALSRIFQWVEVDAGESRPRGALKVDFFPPNVFQWLLQTGNLTKESIRRSKLDDAHGDTHPVSSIADGDIVKALIDFDPELHIVSAVLNHSHFLPVGEVVQAIKLLMQSLDDEPNADATTKLLTNGAAPEEEMDVDITSEIEAASHEIDHALSVLDHGLLIRSHTLRPALIRLHTFPAPLISSTLRSMLPRRDLESLIRLLHLELKNGGWTSPYDFIDSKSSPVEAQTEDPDDHAVSIVASLLSSTLDAIGAGAWLARSANESSADIVQALHADTSEALNGFWEARFMRGLLSEFLRFSSTLPKTQKPSNKAMMKQGKPFLANEKPDELPMLPLGAKVEMGVEKMKNGKGGRKEERSKREMGMLISQRVPKYSFERVIV</sequence>